<protein>
    <recommendedName>
        <fullName evidence="4">SUEL-type lectin domain-containing protein</fullName>
    </recommendedName>
</protein>
<dbReference type="Proteomes" id="UP000471633">
    <property type="component" value="Unassembled WGS sequence"/>
</dbReference>
<dbReference type="GeneID" id="75576552"/>
<evidence type="ECO:0000313" key="2">
    <source>
        <dbReference type="EMBL" id="KAH9595864.1"/>
    </source>
</evidence>
<evidence type="ECO:0000313" key="3">
    <source>
        <dbReference type="Proteomes" id="UP000471633"/>
    </source>
</evidence>
<evidence type="ECO:0000256" key="1">
    <source>
        <dbReference type="SAM" id="SignalP"/>
    </source>
</evidence>
<dbReference type="AlphaFoldDB" id="A0A922S6R3"/>
<dbReference type="EMBL" id="AMPZ03000001">
    <property type="protein sequence ID" value="KAH9595864.1"/>
    <property type="molecule type" value="Genomic_DNA"/>
</dbReference>
<keyword evidence="3" id="KW-1185">Reference proteome</keyword>
<dbReference type="CTD" id="75576552"/>
<reference evidence="2" key="4">
    <citation type="journal article" date="2022" name="PLoS Pathog.">
        <title>Chromosome-level genome of Schistosoma haematobium underpins genome-wide explorations of molecular variation.</title>
        <authorList>
            <person name="Stroehlein A.J."/>
            <person name="Korhonen P.K."/>
            <person name="Lee V.V."/>
            <person name="Ralph S.A."/>
            <person name="Mentink-Kane M."/>
            <person name="You H."/>
            <person name="McManus D.P."/>
            <person name="Tchuente L.T."/>
            <person name="Stothard J.R."/>
            <person name="Kaur P."/>
            <person name="Dudchenko O."/>
            <person name="Aiden E.L."/>
            <person name="Yang B."/>
            <person name="Yang H."/>
            <person name="Emery A.M."/>
            <person name="Webster B.L."/>
            <person name="Brindley P.J."/>
            <person name="Rollinson D."/>
            <person name="Chang B.C.H."/>
            <person name="Gasser R.B."/>
            <person name="Young N.D."/>
        </authorList>
    </citation>
    <scope>NUCLEOTIDE SEQUENCE</scope>
</reference>
<reference evidence="2" key="1">
    <citation type="journal article" date="2012" name="Nat. Genet.">
        <title>Whole-genome sequence of Schistosoma haematobium.</title>
        <authorList>
            <person name="Young N.D."/>
            <person name="Jex A.R."/>
            <person name="Li B."/>
            <person name="Liu S."/>
            <person name="Yang L."/>
            <person name="Xiong Z."/>
            <person name="Li Y."/>
            <person name="Cantacessi C."/>
            <person name="Hall R.S."/>
            <person name="Xu X."/>
            <person name="Chen F."/>
            <person name="Wu X."/>
            <person name="Zerlotini A."/>
            <person name="Oliveira G."/>
            <person name="Hofmann A."/>
            <person name="Zhang G."/>
            <person name="Fang X."/>
            <person name="Kang Y."/>
            <person name="Campbell B.E."/>
            <person name="Loukas A."/>
            <person name="Ranganathan S."/>
            <person name="Rollinson D."/>
            <person name="Rinaldi G."/>
            <person name="Brindley P.J."/>
            <person name="Yang H."/>
            <person name="Wang J."/>
            <person name="Wang J."/>
            <person name="Gasser R.B."/>
        </authorList>
    </citation>
    <scope>NUCLEOTIDE SEQUENCE</scope>
</reference>
<proteinExistence type="predicted"/>
<dbReference type="RefSeq" id="XP_051074678.1">
    <property type="nucleotide sequence ID" value="XM_051208465.1"/>
</dbReference>
<feature type="signal peptide" evidence="1">
    <location>
        <begin position="1"/>
        <end position="22"/>
    </location>
</feature>
<comment type="caution">
    <text evidence="2">The sequence shown here is derived from an EMBL/GenBank/DDBJ whole genome shotgun (WGS) entry which is preliminary data.</text>
</comment>
<keyword evidence="1" id="KW-0732">Signal</keyword>
<name>A0A922S6R3_SCHHA</name>
<accession>A0A922S6R3</accession>
<sequence>MSSTFNVFSLIIVHIIFSYLNTKTCCLVQNNTCEFLPVMEESCLLYALGKKECVSKNDIQKLGSSTVNSDTVNEMRNLCKQTRSCTLRLSQCISPAFEDLKCEIDPVLIQMCRDFNIQVKDNGDSGKAVCV</sequence>
<evidence type="ECO:0008006" key="4">
    <source>
        <dbReference type="Google" id="ProtNLM"/>
    </source>
</evidence>
<gene>
    <name evidence="2" type="ORF">MS3_00000869</name>
</gene>
<feature type="chain" id="PRO_5037571618" description="SUEL-type lectin domain-containing protein" evidence="1">
    <location>
        <begin position="23"/>
        <end position="131"/>
    </location>
</feature>
<organism evidence="2 3">
    <name type="scientific">Schistosoma haematobium</name>
    <name type="common">Blood fluke</name>
    <dbReference type="NCBI Taxonomy" id="6185"/>
    <lineage>
        <taxon>Eukaryota</taxon>
        <taxon>Metazoa</taxon>
        <taxon>Spiralia</taxon>
        <taxon>Lophotrochozoa</taxon>
        <taxon>Platyhelminthes</taxon>
        <taxon>Trematoda</taxon>
        <taxon>Digenea</taxon>
        <taxon>Strigeidida</taxon>
        <taxon>Schistosomatoidea</taxon>
        <taxon>Schistosomatidae</taxon>
        <taxon>Schistosoma</taxon>
    </lineage>
</organism>
<reference evidence="2" key="3">
    <citation type="submission" date="2021-06" db="EMBL/GenBank/DDBJ databases">
        <title>Chromosome-level genome assembly for S. haematobium.</title>
        <authorList>
            <person name="Stroehlein A.J."/>
        </authorList>
    </citation>
    <scope>NUCLEOTIDE SEQUENCE</scope>
</reference>
<dbReference type="KEGG" id="shx:MS3_00000869"/>
<reference evidence="2" key="2">
    <citation type="journal article" date="2019" name="Gigascience">
        <title>High-quality Schistosoma haematobium genome achieved by single-molecule and long-range sequencing.</title>
        <authorList>
            <person name="Stroehlein A.J."/>
            <person name="Korhonen P.K."/>
            <person name="Chong T.M."/>
            <person name="Lim Y.L."/>
            <person name="Chan K.G."/>
            <person name="Webster B."/>
            <person name="Rollinson D."/>
            <person name="Brindley P.J."/>
            <person name="Gasser R.B."/>
            <person name="Young N.D."/>
        </authorList>
    </citation>
    <scope>NUCLEOTIDE SEQUENCE</scope>
</reference>